<dbReference type="GO" id="GO:0009289">
    <property type="term" value="C:pilus"/>
    <property type="evidence" value="ECO:0007669"/>
    <property type="project" value="InterPro"/>
</dbReference>
<name>A0A2I7N8J8_9NEIS</name>
<keyword evidence="4" id="KW-0812">Transmembrane</keyword>
<organism evidence="5 6">
    <name type="scientific">Aquella oligotrophica</name>
    <dbReference type="NCBI Taxonomy" id="2067065"/>
    <lineage>
        <taxon>Bacteria</taxon>
        <taxon>Pseudomonadati</taxon>
        <taxon>Pseudomonadota</taxon>
        <taxon>Betaproteobacteria</taxon>
        <taxon>Neisseriales</taxon>
        <taxon>Neisseriaceae</taxon>
        <taxon>Aquella</taxon>
    </lineage>
</organism>
<keyword evidence="4" id="KW-1133">Transmembrane helix</keyword>
<dbReference type="OrthoDB" id="8607132at2"/>
<dbReference type="InterPro" id="IPR001082">
    <property type="entry name" value="Pilin"/>
</dbReference>
<dbReference type="InterPro" id="IPR012902">
    <property type="entry name" value="N_methyl_site"/>
</dbReference>
<evidence type="ECO:0000313" key="5">
    <source>
        <dbReference type="EMBL" id="AUR52778.1"/>
    </source>
</evidence>
<feature type="transmembrane region" description="Helical" evidence="4">
    <location>
        <begin position="26"/>
        <end position="47"/>
    </location>
</feature>
<gene>
    <name evidence="5" type="ORF">CUN60_10905</name>
</gene>
<sequence length="130" mass="13747">MLKHIKNNPNHHSTIISSPKTKGFSIIELMIAVAILGILAAIAIPAYDIYVKRAQISEGYHFARMAALSVAEYYQTNGVYPATLAQAGINASNTGNYVTGVSIASNGVITVSLLYGSNQTGSIVFTPSSN</sequence>
<dbReference type="GO" id="GO:0007155">
    <property type="term" value="P:cell adhesion"/>
    <property type="evidence" value="ECO:0007669"/>
    <property type="project" value="InterPro"/>
</dbReference>
<keyword evidence="4" id="KW-0472">Membrane</keyword>
<dbReference type="KEGG" id="nba:CUN60_10905"/>
<dbReference type="InterPro" id="IPR045584">
    <property type="entry name" value="Pilin-like"/>
</dbReference>
<dbReference type="EMBL" id="CP024847">
    <property type="protein sequence ID" value="AUR52778.1"/>
    <property type="molecule type" value="Genomic_DNA"/>
</dbReference>
<dbReference type="NCBIfam" id="TIGR02532">
    <property type="entry name" value="IV_pilin_GFxxxE"/>
    <property type="match status" value="1"/>
</dbReference>
<evidence type="ECO:0000313" key="6">
    <source>
        <dbReference type="Proteomes" id="UP000236655"/>
    </source>
</evidence>
<dbReference type="Pfam" id="PF07963">
    <property type="entry name" value="N_methyl"/>
    <property type="match status" value="1"/>
</dbReference>
<evidence type="ECO:0008006" key="7">
    <source>
        <dbReference type="Google" id="ProtNLM"/>
    </source>
</evidence>
<protein>
    <recommendedName>
        <fullName evidence="7">Prepilin-type N-terminal cleavage/methylation domain-containing protein</fullName>
    </recommendedName>
</protein>
<dbReference type="Pfam" id="PF00114">
    <property type="entry name" value="Pilin"/>
    <property type="match status" value="1"/>
</dbReference>
<keyword evidence="2" id="KW-0488">Methylation</keyword>
<keyword evidence="6" id="KW-1185">Reference proteome</keyword>
<comment type="similarity">
    <text evidence="1">Belongs to the N-Me-Phe pilin family.</text>
</comment>
<dbReference type="Proteomes" id="UP000236655">
    <property type="component" value="Chromosome"/>
</dbReference>
<evidence type="ECO:0000256" key="3">
    <source>
        <dbReference type="ARBA" id="ARBA00023157"/>
    </source>
</evidence>
<evidence type="ECO:0000256" key="1">
    <source>
        <dbReference type="ARBA" id="ARBA00005233"/>
    </source>
</evidence>
<dbReference type="SUPFAM" id="SSF54523">
    <property type="entry name" value="Pili subunits"/>
    <property type="match status" value="1"/>
</dbReference>
<keyword evidence="3" id="KW-1015">Disulfide bond</keyword>
<dbReference type="AlphaFoldDB" id="A0A2I7N8J8"/>
<evidence type="ECO:0000256" key="2">
    <source>
        <dbReference type="ARBA" id="ARBA00022481"/>
    </source>
</evidence>
<evidence type="ECO:0000256" key="4">
    <source>
        <dbReference type="SAM" id="Phobius"/>
    </source>
</evidence>
<proteinExistence type="inferred from homology"/>
<accession>A0A2I7N8J8</accession>
<reference evidence="6" key="1">
    <citation type="submission" date="2017-11" db="EMBL/GenBank/DDBJ databases">
        <authorList>
            <person name="Chan K.G."/>
            <person name="Lee L.S."/>
        </authorList>
    </citation>
    <scope>NUCLEOTIDE SEQUENCE [LARGE SCALE GENOMIC DNA]</scope>
    <source>
        <strain evidence="6">DSM 100970</strain>
    </source>
</reference>
<dbReference type="Gene3D" id="3.30.700.10">
    <property type="entry name" value="Glycoprotein, Type 4 Pilin"/>
    <property type="match status" value="1"/>
</dbReference>
<dbReference type="RefSeq" id="WP_102952066.1">
    <property type="nucleotide sequence ID" value="NZ_CP024847.1"/>
</dbReference>